<comment type="similarity">
    <text evidence="4">Belongs to the SIMIBI class G3E GTPase family. ZNG1 subfamily.</text>
</comment>
<dbReference type="RefSeq" id="WP_139597860.1">
    <property type="nucleotide sequence ID" value="NZ_VDDC01000007.1"/>
</dbReference>
<dbReference type="PANTHER" id="PTHR13748">
    <property type="entry name" value="COBW-RELATED"/>
    <property type="match status" value="1"/>
</dbReference>
<evidence type="ECO:0000313" key="8">
    <source>
        <dbReference type="EMBL" id="TNH40752.1"/>
    </source>
</evidence>
<dbReference type="AlphaFoldDB" id="A0A5C4RA39"/>
<dbReference type="SMART" id="SM00833">
    <property type="entry name" value="CobW_C"/>
    <property type="match status" value="1"/>
</dbReference>
<dbReference type="InterPro" id="IPR027417">
    <property type="entry name" value="P-loop_NTPase"/>
</dbReference>
<proteinExistence type="inferred from homology"/>
<keyword evidence="1" id="KW-0547">Nucleotide-binding</keyword>
<dbReference type="Pfam" id="PF02492">
    <property type="entry name" value="cobW"/>
    <property type="match status" value="1"/>
</dbReference>
<dbReference type="InterPro" id="IPR003495">
    <property type="entry name" value="CobW/HypB/UreG_nucleotide-bd"/>
</dbReference>
<gene>
    <name evidence="8" type="primary">cobW</name>
    <name evidence="8" type="ORF">FHD67_03830</name>
</gene>
<keyword evidence="3" id="KW-0143">Chaperone</keyword>
<sequence>MNDLIKTPVTVITGFLGSGKTTLVRHLMANPQGLRLAVIVNEFGTMGVDGEILKGCADAACPAENIVELSNGCICCTVADDFIPTLEALMALPARPDHILIETSGLALPKPLLKAFDWPAVRSRITVDGVIALADAEAVAAGRFAPDVAAVDAQRAADPGLDHETPLSEVFEDQIACADVILLTKADLAGPQGVAAARSAIEAELPRPLPILTVTEGAVDPRLVLGLGKAAEDDLDARPSHHDGADDHEHEDFDTVVIDLPEITDPADLAARIARLAAEQNVLRVKGHVAVAGKPMRLLVQAVGARVRHQYDRPWGQTPRRSRLVVIAEHDDVNPDAIRAVLEAVPA</sequence>
<reference evidence="8 9" key="1">
    <citation type="submission" date="2019-06" db="EMBL/GenBank/DDBJ databases">
        <authorList>
            <person name="Li J."/>
        </authorList>
    </citation>
    <scope>NUCLEOTIDE SEQUENCE [LARGE SCALE GENOMIC DNA]</scope>
    <source>
        <strain evidence="8 9">CGMCC 1.8012</strain>
    </source>
</reference>
<evidence type="ECO:0000256" key="2">
    <source>
        <dbReference type="ARBA" id="ARBA00022801"/>
    </source>
</evidence>
<dbReference type="Proteomes" id="UP000304880">
    <property type="component" value="Unassembled WGS sequence"/>
</dbReference>
<dbReference type="InterPro" id="IPR011629">
    <property type="entry name" value="CobW-like_C"/>
</dbReference>
<name>A0A5C4RA39_9RHOB</name>
<comment type="caution">
    <text evidence="8">The sequence shown here is derived from an EMBL/GenBank/DDBJ whole genome shotgun (WGS) entry which is preliminary data.</text>
</comment>
<dbReference type="PANTHER" id="PTHR13748:SF62">
    <property type="entry name" value="COBW DOMAIN-CONTAINING PROTEIN"/>
    <property type="match status" value="1"/>
</dbReference>
<evidence type="ECO:0000313" key="9">
    <source>
        <dbReference type="Proteomes" id="UP000304880"/>
    </source>
</evidence>
<evidence type="ECO:0000256" key="4">
    <source>
        <dbReference type="ARBA" id="ARBA00034320"/>
    </source>
</evidence>
<evidence type="ECO:0000256" key="5">
    <source>
        <dbReference type="ARBA" id="ARBA00045658"/>
    </source>
</evidence>
<evidence type="ECO:0000256" key="1">
    <source>
        <dbReference type="ARBA" id="ARBA00022741"/>
    </source>
</evidence>
<dbReference type="Pfam" id="PF07683">
    <property type="entry name" value="CobW_C"/>
    <property type="match status" value="1"/>
</dbReference>
<dbReference type="GO" id="GO:0005737">
    <property type="term" value="C:cytoplasm"/>
    <property type="evidence" value="ECO:0007669"/>
    <property type="project" value="TreeGrafter"/>
</dbReference>
<dbReference type="EMBL" id="VDDC01000007">
    <property type="protein sequence ID" value="TNH40752.1"/>
    <property type="molecule type" value="Genomic_DNA"/>
</dbReference>
<organism evidence="8 9">
    <name type="scientific">Paracoccus haeundaensis</name>
    <dbReference type="NCBI Taxonomy" id="225362"/>
    <lineage>
        <taxon>Bacteria</taxon>
        <taxon>Pseudomonadati</taxon>
        <taxon>Pseudomonadota</taxon>
        <taxon>Alphaproteobacteria</taxon>
        <taxon>Rhodobacterales</taxon>
        <taxon>Paracoccaceae</taxon>
        <taxon>Paracoccus</taxon>
    </lineage>
</organism>
<dbReference type="NCBIfam" id="TIGR02475">
    <property type="entry name" value="CobW"/>
    <property type="match status" value="1"/>
</dbReference>
<dbReference type="SUPFAM" id="SSF90002">
    <property type="entry name" value="Hypothetical protein YjiA, C-terminal domain"/>
    <property type="match status" value="1"/>
</dbReference>
<accession>A0A5C4RA39</accession>
<dbReference type="Gene3D" id="3.30.1220.10">
    <property type="entry name" value="CobW-like, C-terminal domain"/>
    <property type="match status" value="1"/>
</dbReference>
<keyword evidence="9" id="KW-1185">Reference proteome</keyword>
<dbReference type="CDD" id="cd03112">
    <property type="entry name" value="CobW-like"/>
    <property type="match status" value="1"/>
</dbReference>
<dbReference type="GO" id="GO:0000166">
    <property type="term" value="F:nucleotide binding"/>
    <property type="evidence" value="ECO:0007669"/>
    <property type="project" value="UniProtKB-KW"/>
</dbReference>
<comment type="catalytic activity">
    <reaction evidence="6">
        <text>GTP + H2O = GDP + phosphate + H(+)</text>
        <dbReference type="Rhea" id="RHEA:19669"/>
        <dbReference type="ChEBI" id="CHEBI:15377"/>
        <dbReference type="ChEBI" id="CHEBI:15378"/>
        <dbReference type="ChEBI" id="CHEBI:37565"/>
        <dbReference type="ChEBI" id="CHEBI:43474"/>
        <dbReference type="ChEBI" id="CHEBI:58189"/>
    </reaction>
    <physiologicalReaction direction="left-to-right" evidence="6">
        <dbReference type="Rhea" id="RHEA:19670"/>
    </physiologicalReaction>
</comment>
<dbReference type="InterPro" id="IPR012824">
    <property type="entry name" value="CobW"/>
</dbReference>
<dbReference type="SUPFAM" id="SSF52540">
    <property type="entry name" value="P-loop containing nucleoside triphosphate hydrolases"/>
    <property type="match status" value="1"/>
</dbReference>
<dbReference type="GO" id="GO:0016787">
    <property type="term" value="F:hydrolase activity"/>
    <property type="evidence" value="ECO:0007669"/>
    <property type="project" value="UniProtKB-KW"/>
</dbReference>
<dbReference type="InterPro" id="IPR036627">
    <property type="entry name" value="CobW-likC_sf"/>
</dbReference>
<protein>
    <submittedName>
        <fullName evidence="8">Cobalamin biosynthesis protein CobW</fullName>
    </submittedName>
</protein>
<feature type="domain" description="CobW C-terminal" evidence="7">
    <location>
        <begin position="253"/>
        <end position="346"/>
    </location>
</feature>
<dbReference type="Gene3D" id="3.40.50.300">
    <property type="entry name" value="P-loop containing nucleotide triphosphate hydrolases"/>
    <property type="match status" value="1"/>
</dbReference>
<evidence type="ECO:0000256" key="6">
    <source>
        <dbReference type="ARBA" id="ARBA00049117"/>
    </source>
</evidence>
<dbReference type="InterPro" id="IPR051316">
    <property type="entry name" value="Zinc-reg_GTPase_activator"/>
</dbReference>
<evidence type="ECO:0000256" key="3">
    <source>
        <dbReference type="ARBA" id="ARBA00023186"/>
    </source>
</evidence>
<dbReference type="GO" id="GO:0009236">
    <property type="term" value="P:cobalamin biosynthetic process"/>
    <property type="evidence" value="ECO:0007669"/>
    <property type="project" value="InterPro"/>
</dbReference>
<keyword evidence="2" id="KW-0378">Hydrolase</keyword>
<evidence type="ECO:0000259" key="7">
    <source>
        <dbReference type="SMART" id="SM00833"/>
    </source>
</evidence>
<comment type="function">
    <text evidence="5">Zinc chaperone that directly transfers zinc cofactor to target proteins, thereby activating them. Zinc is transferred from the CXCC motif in the GTPase domain to the zinc binding site in target proteins in a process requiring GTP hydrolysis.</text>
</comment>